<keyword evidence="2" id="KW-1185">Reference proteome</keyword>
<comment type="caution">
    <text evidence="1">The sequence shown here is derived from an EMBL/GenBank/DDBJ whole genome shotgun (WGS) entry which is preliminary data.</text>
</comment>
<protein>
    <submittedName>
        <fullName evidence="1">Uncharacterized protein</fullName>
    </submittedName>
</protein>
<reference evidence="1 2" key="1">
    <citation type="journal article" date="2020" name="ISME J.">
        <title>Comparative genomics reveals insights into cyanobacterial evolution and habitat adaptation.</title>
        <authorList>
            <person name="Chen M.Y."/>
            <person name="Teng W.K."/>
            <person name="Zhao L."/>
            <person name="Hu C.X."/>
            <person name="Zhou Y.K."/>
            <person name="Han B.P."/>
            <person name="Song L.R."/>
            <person name="Shu W.S."/>
        </authorList>
    </citation>
    <scope>NUCLEOTIDE SEQUENCE [LARGE SCALE GENOMIC DNA]</scope>
    <source>
        <strain evidence="1 2">FACHB-119</strain>
    </source>
</reference>
<proteinExistence type="predicted"/>
<gene>
    <name evidence="1" type="ORF">H6G83_32825</name>
</gene>
<sequence>MDYGVAIRNPVAGHSSTIDAKSLEWGGFQSDILGYLSDIKNLEQFADLANNACELAERLDPFLENARLMMEAMKKLSEGQITWTELRKQYGSAVANAIAKARRLDAEFSSEMERLDAQDRSSMALIEQKRKNALIEIATGLKQDLEAELWRHEQSITNINSRNVAREEREQVTTGLREQRQALLNRARYGSRALNPGQAQEVIPVQVAQPPVANSVSATGEQRGGWGTNLRNLWNSLGNR</sequence>
<organism evidence="1 2">
    <name type="scientific">Anabaena azotica FACHB-119</name>
    <dbReference type="NCBI Taxonomy" id="947527"/>
    <lineage>
        <taxon>Bacteria</taxon>
        <taxon>Bacillati</taxon>
        <taxon>Cyanobacteriota</taxon>
        <taxon>Cyanophyceae</taxon>
        <taxon>Nostocales</taxon>
        <taxon>Nostocaceae</taxon>
        <taxon>Anabaena</taxon>
        <taxon>Anabaena azotica</taxon>
    </lineage>
</organism>
<dbReference type="RefSeq" id="WP_190480031.1">
    <property type="nucleotide sequence ID" value="NZ_JACJSG010000080.1"/>
</dbReference>
<dbReference type="EMBL" id="JACJSG010000080">
    <property type="protein sequence ID" value="MBD2505329.1"/>
    <property type="molecule type" value="Genomic_DNA"/>
</dbReference>
<accession>A0ABR8DDY8</accession>
<dbReference type="Proteomes" id="UP000661112">
    <property type="component" value="Unassembled WGS sequence"/>
</dbReference>
<evidence type="ECO:0000313" key="1">
    <source>
        <dbReference type="EMBL" id="MBD2505329.1"/>
    </source>
</evidence>
<evidence type="ECO:0000313" key="2">
    <source>
        <dbReference type="Proteomes" id="UP000661112"/>
    </source>
</evidence>
<name>A0ABR8DDY8_9NOST</name>